<accession>A0ACB1AFH2</accession>
<evidence type="ECO:0000313" key="1">
    <source>
        <dbReference type="EMBL" id="CAK5088795.1"/>
    </source>
</evidence>
<sequence length="102" mass="11685">MLVLMYKSFVILRPVQFIPLAFCSSTVIPVLEHLISSTILYDFLHHNPYLPALDPAPYTSAFRLLLSSSSTSVQRLQRLFIFCIIFLLFAIDTFREGGKLLF</sequence>
<proteinExistence type="predicted"/>
<dbReference type="EMBL" id="CAVMJV010000074">
    <property type="protein sequence ID" value="CAK5088795.1"/>
    <property type="molecule type" value="Genomic_DNA"/>
</dbReference>
<dbReference type="Proteomes" id="UP001497535">
    <property type="component" value="Unassembled WGS sequence"/>
</dbReference>
<organism evidence="1 2">
    <name type="scientific">Meloidogyne enterolobii</name>
    <name type="common">Root-knot nematode worm</name>
    <name type="synonym">Meloidogyne mayaguensis</name>
    <dbReference type="NCBI Taxonomy" id="390850"/>
    <lineage>
        <taxon>Eukaryota</taxon>
        <taxon>Metazoa</taxon>
        <taxon>Ecdysozoa</taxon>
        <taxon>Nematoda</taxon>
        <taxon>Chromadorea</taxon>
        <taxon>Rhabditida</taxon>
        <taxon>Tylenchina</taxon>
        <taxon>Tylenchomorpha</taxon>
        <taxon>Tylenchoidea</taxon>
        <taxon>Meloidogynidae</taxon>
        <taxon>Meloidogyninae</taxon>
        <taxon>Meloidogyne</taxon>
    </lineage>
</organism>
<evidence type="ECO:0000313" key="2">
    <source>
        <dbReference type="Proteomes" id="UP001497535"/>
    </source>
</evidence>
<reference evidence="1" key="1">
    <citation type="submission" date="2023-11" db="EMBL/GenBank/DDBJ databases">
        <authorList>
            <person name="Poullet M."/>
        </authorList>
    </citation>
    <scope>NUCLEOTIDE SEQUENCE</scope>
    <source>
        <strain evidence="1">E1834</strain>
    </source>
</reference>
<keyword evidence="2" id="KW-1185">Reference proteome</keyword>
<gene>
    <name evidence="1" type="ORF">MENTE1834_LOCUS36476</name>
</gene>
<comment type="caution">
    <text evidence="1">The sequence shown here is derived from an EMBL/GenBank/DDBJ whole genome shotgun (WGS) entry which is preliminary data.</text>
</comment>
<name>A0ACB1AFH2_MELEN</name>
<protein>
    <submittedName>
        <fullName evidence="1">Uncharacterized protein</fullName>
    </submittedName>
</protein>